<dbReference type="InterPro" id="IPR036390">
    <property type="entry name" value="WH_DNA-bd_sf"/>
</dbReference>
<keyword evidence="3" id="KW-0238">DNA-binding</keyword>
<organism evidence="5 6">
    <name type="scientific">Candidatus Woesebacteria bacterium RIFCSPLOWO2_01_FULL_37_19</name>
    <dbReference type="NCBI Taxonomy" id="1802514"/>
    <lineage>
        <taxon>Bacteria</taxon>
        <taxon>Candidatus Woeseibacteriota</taxon>
    </lineage>
</organism>
<dbReference type="PIRSF" id="PIRSF019455">
    <property type="entry name" value="CopR_AtkY"/>
    <property type="match status" value="1"/>
</dbReference>
<dbReference type="SUPFAM" id="SSF46785">
    <property type="entry name" value="Winged helix' DNA-binding domain"/>
    <property type="match status" value="1"/>
</dbReference>
<dbReference type="EMBL" id="MGHA01000031">
    <property type="protein sequence ID" value="OGM59538.1"/>
    <property type="molecule type" value="Genomic_DNA"/>
</dbReference>
<dbReference type="Gene3D" id="1.10.10.10">
    <property type="entry name" value="Winged helix-like DNA-binding domain superfamily/Winged helix DNA-binding domain"/>
    <property type="match status" value="1"/>
</dbReference>
<evidence type="ECO:0000256" key="2">
    <source>
        <dbReference type="ARBA" id="ARBA00023015"/>
    </source>
</evidence>
<comment type="caution">
    <text evidence="5">The sequence shown here is derived from an EMBL/GenBank/DDBJ whole genome shotgun (WGS) entry which is preliminary data.</text>
</comment>
<dbReference type="InterPro" id="IPR005650">
    <property type="entry name" value="BlaI_family"/>
</dbReference>
<keyword evidence="4" id="KW-0804">Transcription</keyword>
<comment type="similarity">
    <text evidence="1">Belongs to the BlaI transcriptional regulatory family.</text>
</comment>
<gene>
    <name evidence="5" type="ORF">A2955_01200</name>
</gene>
<evidence type="ECO:0000313" key="5">
    <source>
        <dbReference type="EMBL" id="OGM59538.1"/>
    </source>
</evidence>
<dbReference type="STRING" id="1802514.A2955_01200"/>
<evidence type="ECO:0008006" key="7">
    <source>
        <dbReference type="Google" id="ProtNLM"/>
    </source>
</evidence>
<evidence type="ECO:0000256" key="1">
    <source>
        <dbReference type="ARBA" id="ARBA00011046"/>
    </source>
</evidence>
<sequence>MNSYNLGPLEQEVMSCLWKDKNVSVSDVHKCLQKKRKIAYTTVMTIMTRLTEKGFLIRRMEGKAYLYSPKKTKEQTAKNVVKRIINSLVDQYGKEAVSAFTDELKKYK</sequence>
<reference evidence="5 6" key="1">
    <citation type="journal article" date="2016" name="Nat. Commun.">
        <title>Thousands of microbial genomes shed light on interconnected biogeochemical processes in an aquifer system.</title>
        <authorList>
            <person name="Anantharaman K."/>
            <person name="Brown C.T."/>
            <person name="Hug L.A."/>
            <person name="Sharon I."/>
            <person name="Castelle C.J."/>
            <person name="Probst A.J."/>
            <person name="Thomas B.C."/>
            <person name="Singh A."/>
            <person name="Wilkins M.J."/>
            <person name="Karaoz U."/>
            <person name="Brodie E.L."/>
            <person name="Williams K.H."/>
            <person name="Hubbard S.S."/>
            <person name="Banfield J.F."/>
        </authorList>
    </citation>
    <scope>NUCLEOTIDE SEQUENCE [LARGE SCALE GENOMIC DNA]</scope>
</reference>
<dbReference type="GO" id="GO:0045892">
    <property type="term" value="P:negative regulation of DNA-templated transcription"/>
    <property type="evidence" value="ECO:0007669"/>
    <property type="project" value="InterPro"/>
</dbReference>
<dbReference type="AlphaFoldDB" id="A0A1F8B865"/>
<protein>
    <recommendedName>
        <fullName evidence="7">CopY family transcriptional regulator</fullName>
    </recommendedName>
</protein>
<proteinExistence type="inferred from homology"/>
<dbReference type="GO" id="GO:0003677">
    <property type="term" value="F:DNA binding"/>
    <property type="evidence" value="ECO:0007669"/>
    <property type="project" value="UniProtKB-KW"/>
</dbReference>
<accession>A0A1F8B865</accession>
<evidence type="ECO:0000256" key="3">
    <source>
        <dbReference type="ARBA" id="ARBA00023125"/>
    </source>
</evidence>
<dbReference type="InterPro" id="IPR036388">
    <property type="entry name" value="WH-like_DNA-bd_sf"/>
</dbReference>
<evidence type="ECO:0000313" key="6">
    <source>
        <dbReference type="Proteomes" id="UP000177501"/>
    </source>
</evidence>
<name>A0A1F8B865_9BACT</name>
<evidence type="ECO:0000256" key="4">
    <source>
        <dbReference type="ARBA" id="ARBA00023163"/>
    </source>
</evidence>
<dbReference type="Pfam" id="PF03965">
    <property type="entry name" value="Penicillinase_R"/>
    <property type="match status" value="1"/>
</dbReference>
<keyword evidence="2" id="KW-0805">Transcription regulation</keyword>
<dbReference type="Proteomes" id="UP000177501">
    <property type="component" value="Unassembled WGS sequence"/>
</dbReference>